<dbReference type="InterPro" id="IPR018490">
    <property type="entry name" value="cNMP-bd_dom_sf"/>
</dbReference>
<keyword evidence="5 6" id="KW-0472">Membrane</keyword>
<dbReference type="SUPFAM" id="SSF51206">
    <property type="entry name" value="cAMP-binding domain-like"/>
    <property type="match status" value="1"/>
</dbReference>
<dbReference type="EMBL" id="SJZB01000026">
    <property type="protein sequence ID" value="TCJ15528.1"/>
    <property type="molecule type" value="Genomic_DNA"/>
</dbReference>
<feature type="transmembrane region" description="Helical" evidence="6">
    <location>
        <begin position="94"/>
        <end position="115"/>
    </location>
</feature>
<evidence type="ECO:0000259" key="7">
    <source>
        <dbReference type="PROSITE" id="PS50042"/>
    </source>
</evidence>
<gene>
    <name evidence="8" type="ORF">EZJ19_06775</name>
</gene>
<comment type="caution">
    <text evidence="8">The sequence shown here is derived from an EMBL/GenBank/DDBJ whole genome shotgun (WGS) entry which is preliminary data.</text>
</comment>
<dbReference type="AlphaFoldDB" id="A0A4R1BEU2"/>
<protein>
    <submittedName>
        <fullName evidence="8">Cyclic nucleotide-binding domain-containing protein</fullName>
    </submittedName>
</protein>
<feature type="transmembrane region" description="Helical" evidence="6">
    <location>
        <begin position="178"/>
        <end position="200"/>
    </location>
</feature>
<evidence type="ECO:0000256" key="4">
    <source>
        <dbReference type="ARBA" id="ARBA00022989"/>
    </source>
</evidence>
<dbReference type="Proteomes" id="UP000295443">
    <property type="component" value="Unassembled WGS sequence"/>
</dbReference>
<name>A0A4R1BEU2_9PROT</name>
<feature type="transmembrane region" description="Helical" evidence="6">
    <location>
        <begin position="34"/>
        <end position="55"/>
    </location>
</feature>
<keyword evidence="2" id="KW-1003">Cell membrane</keyword>
<keyword evidence="3 6" id="KW-0812">Transmembrane</keyword>
<dbReference type="InterPro" id="IPR017039">
    <property type="entry name" value="Virul_fac_BrkB"/>
</dbReference>
<proteinExistence type="predicted"/>
<dbReference type="InterPro" id="IPR014710">
    <property type="entry name" value="RmlC-like_jellyroll"/>
</dbReference>
<evidence type="ECO:0000256" key="2">
    <source>
        <dbReference type="ARBA" id="ARBA00022475"/>
    </source>
</evidence>
<dbReference type="GO" id="GO:0005886">
    <property type="term" value="C:plasma membrane"/>
    <property type="evidence" value="ECO:0007669"/>
    <property type="project" value="UniProtKB-SubCell"/>
</dbReference>
<evidence type="ECO:0000313" key="9">
    <source>
        <dbReference type="Proteomes" id="UP000295443"/>
    </source>
</evidence>
<evidence type="ECO:0000256" key="3">
    <source>
        <dbReference type="ARBA" id="ARBA00022692"/>
    </source>
</evidence>
<dbReference type="PANTHER" id="PTHR30213:SF0">
    <property type="entry name" value="UPF0761 MEMBRANE PROTEIN YIHY"/>
    <property type="match status" value="1"/>
</dbReference>
<evidence type="ECO:0000256" key="1">
    <source>
        <dbReference type="ARBA" id="ARBA00004651"/>
    </source>
</evidence>
<feature type="transmembrane region" description="Helical" evidence="6">
    <location>
        <begin position="135"/>
        <end position="158"/>
    </location>
</feature>
<dbReference type="Pfam" id="PF00027">
    <property type="entry name" value="cNMP_binding"/>
    <property type="match status" value="1"/>
</dbReference>
<organism evidence="8 9">
    <name type="scientific">Parasulfuritortus cantonensis</name>
    <dbReference type="NCBI Taxonomy" id="2528202"/>
    <lineage>
        <taxon>Bacteria</taxon>
        <taxon>Pseudomonadati</taxon>
        <taxon>Pseudomonadota</taxon>
        <taxon>Betaproteobacteria</taxon>
        <taxon>Nitrosomonadales</taxon>
        <taxon>Thiobacillaceae</taxon>
        <taxon>Parasulfuritortus</taxon>
    </lineage>
</organism>
<evidence type="ECO:0000256" key="5">
    <source>
        <dbReference type="ARBA" id="ARBA00023136"/>
    </source>
</evidence>
<dbReference type="CDD" id="cd00038">
    <property type="entry name" value="CAP_ED"/>
    <property type="match status" value="1"/>
</dbReference>
<dbReference type="InterPro" id="IPR000595">
    <property type="entry name" value="cNMP-bd_dom"/>
</dbReference>
<feature type="transmembrane region" description="Helical" evidence="6">
    <location>
        <begin position="242"/>
        <end position="266"/>
    </location>
</feature>
<keyword evidence="4 6" id="KW-1133">Transmembrane helix</keyword>
<evidence type="ECO:0000313" key="8">
    <source>
        <dbReference type="EMBL" id="TCJ15528.1"/>
    </source>
</evidence>
<dbReference type="SMART" id="SM00100">
    <property type="entry name" value="cNMP"/>
    <property type="match status" value="1"/>
</dbReference>
<accession>A0A4R1BEU2</accession>
<reference evidence="8 9" key="1">
    <citation type="submission" date="2019-03" db="EMBL/GenBank/DDBJ databases">
        <title>Genome sequence of Thiobacillaceae bacterium LSR1, a sulfur-oxidizing bacterium isolated from freshwater sediment.</title>
        <authorList>
            <person name="Li S."/>
        </authorList>
    </citation>
    <scope>NUCLEOTIDE SEQUENCE [LARGE SCALE GENOMIC DNA]</scope>
    <source>
        <strain evidence="8 9">LSR1</strain>
    </source>
</reference>
<keyword evidence="9" id="KW-1185">Reference proteome</keyword>
<dbReference type="Pfam" id="PF03631">
    <property type="entry name" value="Virul_fac_BrkB"/>
    <property type="match status" value="1"/>
</dbReference>
<dbReference type="RefSeq" id="WP_131445909.1">
    <property type="nucleotide sequence ID" value="NZ_SJZB01000026.1"/>
</dbReference>
<sequence length="422" mass="46489">MQIDAERRNQLDWLIQVAYTSWRMFVKNELPNHAAATAFYFLLSTAPLVLLVTYAAQALSRLAETSNLAAMLLAAFYSQFHLDELMTMGFIPSGAGAAVGGASLVTLVLSSRGMVNAVQSAFRVIFPDDSKRKMIVSWSLPLIIIPAVFLLVILAVLAQGALSFLAAGDLLGAGSARFLQITNTLLVVAAVWGLIFTTYWRLPMQHPRARLAMAFALFSVISLAIFSYGFSLFFSIEKYRAVYGALGGVVFILIGAYFACLTFYFWAQCLYAMTKVDVAALERLFLGGADPAGGNRLEGWVFGRASRLLDSYGQTFEPGAHLIEEGDASDCAYYLYSGRVGLYKRINDEERKLTSLDAGELFGEMAYLLKEKRTATVLAETEVVALVLPPAMLEELMRYSAPLSRRVIGVLCQRLQRMNQQT</sequence>
<evidence type="ECO:0000256" key="6">
    <source>
        <dbReference type="SAM" id="Phobius"/>
    </source>
</evidence>
<dbReference type="Gene3D" id="2.60.120.10">
    <property type="entry name" value="Jelly Rolls"/>
    <property type="match status" value="1"/>
</dbReference>
<dbReference type="OrthoDB" id="8562198at2"/>
<dbReference type="PANTHER" id="PTHR30213">
    <property type="entry name" value="INNER MEMBRANE PROTEIN YHJD"/>
    <property type="match status" value="1"/>
</dbReference>
<comment type="subcellular location">
    <subcellularLocation>
        <location evidence="1">Cell membrane</location>
        <topology evidence="1">Multi-pass membrane protein</topology>
    </subcellularLocation>
</comment>
<dbReference type="PROSITE" id="PS50042">
    <property type="entry name" value="CNMP_BINDING_3"/>
    <property type="match status" value="1"/>
</dbReference>
<feature type="transmembrane region" description="Helical" evidence="6">
    <location>
        <begin position="212"/>
        <end position="236"/>
    </location>
</feature>
<feature type="domain" description="Cyclic nucleotide-binding" evidence="7">
    <location>
        <begin position="316"/>
        <end position="414"/>
    </location>
</feature>